<dbReference type="InterPro" id="IPR002136">
    <property type="entry name" value="Ribosomal_uL4"/>
</dbReference>
<dbReference type="PANTHER" id="PTHR10746:SF6">
    <property type="entry name" value="LARGE RIBOSOMAL SUBUNIT PROTEIN UL4M"/>
    <property type="match status" value="1"/>
</dbReference>
<comment type="similarity">
    <text evidence="1 10">Belongs to the universal ribosomal protein uL4 family.</text>
</comment>
<evidence type="ECO:0000256" key="7">
    <source>
        <dbReference type="ARBA" id="ARBA00035244"/>
    </source>
</evidence>
<proteinExistence type="inferred from homology"/>
<organism evidence="12 13">
    <name type="scientific">Paenibacillus bovis</name>
    <dbReference type="NCBI Taxonomy" id="1616788"/>
    <lineage>
        <taxon>Bacteria</taxon>
        <taxon>Bacillati</taxon>
        <taxon>Bacillota</taxon>
        <taxon>Bacilli</taxon>
        <taxon>Bacillales</taxon>
        <taxon>Paenibacillaceae</taxon>
        <taxon>Paenibacillus</taxon>
    </lineage>
</organism>
<evidence type="ECO:0000256" key="8">
    <source>
        <dbReference type="ARBA" id="ARBA00053102"/>
    </source>
</evidence>
<keyword evidence="3 10" id="KW-0699">rRNA-binding</keyword>
<reference evidence="12 13" key="2">
    <citation type="journal article" date="2016" name="Int. J. Syst. Evol. Microbiol.">
        <title>Paenibacillus bovis sp. nov., isolated from raw yak (Bos grunniens) milk.</title>
        <authorList>
            <person name="Gao C."/>
            <person name="Han J."/>
            <person name="Liu Z."/>
            <person name="Xu X."/>
            <person name="Hang F."/>
            <person name="Wu Z."/>
        </authorList>
    </citation>
    <scope>NUCLEOTIDE SEQUENCE [LARGE SCALE GENOMIC DNA]</scope>
    <source>
        <strain evidence="12 13">BD3526</strain>
    </source>
</reference>
<comment type="function">
    <text evidence="9 10">One of the primary rRNA binding proteins, this protein initially binds near the 5'-end of the 23S rRNA. It is important during the early stages of 50S assembly. It makes multiple contacts with different domains of the 23S rRNA in the assembled 50S subunit and ribosome.</text>
</comment>
<keyword evidence="4 10" id="KW-0694">RNA-binding</keyword>
<dbReference type="GO" id="GO:0005840">
    <property type="term" value="C:ribosome"/>
    <property type="evidence" value="ECO:0007669"/>
    <property type="project" value="UniProtKB-KW"/>
</dbReference>
<evidence type="ECO:0000256" key="10">
    <source>
        <dbReference type="HAMAP-Rule" id="MF_01328"/>
    </source>
</evidence>
<evidence type="ECO:0000256" key="6">
    <source>
        <dbReference type="ARBA" id="ARBA00023274"/>
    </source>
</evidence>
<dbReference type="NCBIfam" id="TIGR03953">
    <property type="entry name" value="rplD_bact"/>
    <property type="match status" value="1"/>
</dbReference>
<dbReference type="SUPFAM" id="SSF52166">
    <property type="entry name" value="Ribosomal protein L4"/>
    <property type="match status" value="1"/>
</dbReference>
<evidence type="ECO:0000256" key="11">
    <source>
        <dbReference type="SAM" id="MobiDB-lite"/>
    </source>
</evidence>
<evidence type="ECO:0000256" key="4">
    <source>
        <dbReference type="ARBA" id="ARBA00022884"/>
    </source>
</evidence>
<evidence type="ECO:0000256" key="5">
    <source>
        <dbReference type="ARBA" id="ARBA00022980"/>
    </source>
</evidence>
<dbReference type="InterPro" id="IPR023574">
    <property type="entry name" value="Ribosomal_uL4_dom_sf"/>
</dbReference>
<protein>
    <recommendedName>
        <fullName evidence="7 10">Large ribosomal subunit protein uL4</fullName>
    </recommendedName>
</protein>
<dbReference type="KEGG" id="pbv:AR543_21945"/>
<dbReference type="STRING" id="1616788.AR543_21945"/>
<keyword evidence="13" id="KW-1185">Reference proteome</keyword>
<sequence>MPKVALYSIDGSQVGEIELSDSVFGIEPNTSVLHDAVVMQRASLRQGTHKVKGRSEVRGGGRKPWKQKGTGRARQGSIRSPQWKGGGVVFGPTPRSYAFKLPKKVRRLAIKSALSSKVVANEIIVLDTLTLNSPKTKEFAAILNNLKVDRKALIVASEYDNNVALSARNIPGVKFVAADGVNVLDVLVHDKLILTKEAVQKVEEVFA</sequence>
<name>A0A172ZL65_9BACL</name>
<dbReference type="Proteomes" id="UP000078148">
    <property type="component" value="Chromosome"/>
</dbReference>
<evidence type="ECO:0000256" key="9">
    <source>
        <dbReference type="ARBA" id="ARBA00055590"/>
    </source>
</evidence>
<dbReference type="HAMAP" id="MF_01328_B">
    <property type="entry name" value="Ribosomal_uL4_B"/>
    <property type="match status" value="1"/>
</dbReference>
<dbReference type="Pfam" id="PF00573">
    <property type="entry name" value="Ribosomal_L4"/>
    <property type="match status" value="1"/>
</dbReference>
<dbReference type="RefSeq" id="WP_060536434.1">
    <property type="nucleotide sequence ID" value="NZ_CP013023.1"/>
</dbReference>
<dbReference type="GO" id="GO:0006412">
    <property type="term" value="P:translation"/>
    <property type="evidence" value="ECO:0007669"/>
    <property type="project" value="UniProtKB-UniRule"/>
</dbReference>
<dbReference type="Gene3D" id="3.40.1370.10">
    <property type="match status" value="1"/>
</dbReference>
<dbReference type="OrthoDB" id="9803201at2"/>
<dbReference type="EMBL" id="CP013023">
    <property type="protein sequence ID" value="ANF98384.1"/>
    <property type="molecule type" value="Genomic_DNA"/>
</dbReference>
<dbReference type="InterPro" id="IPR013005">
    <property type="entry name" value="Ribosomal_uL4-like"/>
</dbReference>
<dbReference type="GO" id="GO:1990904">
    <property type="term" value="C:ribonucleoprotein complex"/>
    <property type="evidence" value="ECO:0007669"/>
    <property type="project" value="UniProtKB-KW"/>
</dbReference>
<feature type="compositionally biased region" description="Basic residues" evidence="11">
    <location>
        <begin position="60"/>
        <end position="71"/>
    </location>
</feature>
<evidence type="ECO:0000256" key="2">
    <source>
        <dbReference type="ARBA" id="ARBA00011838"/>
    </source>
</evidence>
<dbReference type="PANTHER" id="PTHR10746">
    <property type="entry name" value="50S RIBOSOMAL PROTEIN L4"/>
    <property type="match status" value="1"/>
</dbReference>
<evidence type="ECO:0000256" key="3">
    <source>
        <dbReference type="ARBA" id="ARBA00022730"/>
    </source>
</evidence>
<evidence type="ECO:0000313" key="13">
    <source>
        <dbReference type="Proteomes" id="UP000078148"/>
    </source>
</evidence>
<dbReference type="AlphaFoldDB" id="A0A172ZL65"/>
<reference evidence="13" key="1">
    <citation type="submission" date="2015-10" db="EMBL/GenBank/DDBJ databases">
        <title>Genome of Paenibacillus bovis sp. nov.</title>
        <authorList>
            <person name="Wu Z."/>
            <person name="Gao C."/>
            <person name="Liu Z."/>
            <person name="Zheng H."/>
        </authorList>
    </citation>
    <scope>NUCLEOTIDE SEQUENCE [LARGE SCALE GENOMIC DNA]</scope>
    <source>
        <strain evidence="13">BD3526</strain>
    </source>
</reference>
<dbReference type="GO" id="GO:0019843">
    <property type="term" value="F:rRNA binding"/>
    <property type="evidence" value="ECO:0007669"/>
    <property type="project" value="UniProtKB-UniRule"/>
</dbReference>
<evidence type="ECO:0000256" key="1">
    <source>
        <dbReference type="ARBA" id="ARBA00010528"/>
    </source>
</evidence>
<dbReference type="GO" id="GO:0003735">
    <property type="term" value="F:structural constituent of ribosome"/>
    <property type="evidence" value="ECO:0007669"/>
    <property type="project" value="InterPro"/>
</dbReference>
<comment type="subunit">
    <text evidence="2 10">Part of the 50S ribosomal subunit.</text>
</comment>
<keyword evidence="5 10" id="KW-0689">Ribosomal protein</keyword>
<evidence type="ECO:0000313" key="12">
    <source>
        <dbReference type="EMBL" id="ANF98384.1"/>
    </source>
</evidence>
<keyword evidence="6 10" id="KW-0687">Ribonucleoprotein</keyword>
<accession>A0A172ZL65</accession>
<gene>
    <name evidence="10" type="primary">rplD</name>
    <name evidence="12" type="ORF">AR543_21945</name>
</gene>
<comment type="function">
    <text evidence="8 10">Forms part of the polypeptide exit tunnel.</text>
</comment>
<feature type="region of interest" description="Disordered" evidence="11">
    <location>
        <begin position="47"/>
        <end position="89"/>
    </location>
</feature>
<dbReference type="FunFam" id="3.40.1370.10:FF:000003">
    <property type="entry name" value="50S ribosomal protein L4"/>
    <property type="match status" value="1"/>
</dbReference>